<dbReference type="Gene3D" id="1.20.120.1630">
    <property type="match status" value="1"/>
</dbReference>
<dbReference type="EMBL" id="JANCYU010000046">
    <property type="protein sequence ID" value="KAK4526966.1"/>
    <property type="molecule type" value="Genomic_DNA"/>
</dbReference>
<evidence type="ECO:0000313" key="3">
    <source>
        <dbReference type="Proteomes" id="UP001300502"/>
    </source>
</evidence>
<dbReference type="Pfam" id="PF06966">
    <property type="entry name" value="DUF1295"/>
    <property type="match status" value="1"/>
</dbReference>
<organism evidence="2 3">
    <name type="scientific">Galdieria yellowstonensis</name>
    <dbReference type="NCBI Taxonomy" id="3028027"/>
    <lineage>
        <taxon>Eukaryota</taxon>
        <taxon>Rhodophyta</taxon>
        <taxon>Bangiophyceae</taxon>
        <taxon>Galdieriales</taxon>
        <taxon>Galdieriaceae</taxon>
        <taxon>Galdieria</taxon>
    </lineage>
</organism>
<gene>
    <name evidence="2" type="ORF">GAYE_SCF31G4887</name>
</gene>
<sequence length="334" mass="38668">MDRSPWRLGSFLIKGAAGTVRSSLHSDVGNRTLQRFGLVSSKSKKSSGRHMSPAESHLSLCLKHVFLQPRVRLRSIMFIHFLCTPFVLLLLFAWYLPSSPEFWVYFALHSARAWLWILKNLCFPDFIFSKQKVTISGTFILFALLSLYWVAPWILARNKQYFAIPFPVMAFFIACWGVGIGVNFAADAQKYFMLRERKVLIRDGVFSRCRHPAYFGDLLSYASMTMLSAHWLPFLIYVFFFITVFLPLIYRKEKNLSRYAEWPPYRSETGLLFPKVDRSYLRTVWDSYMKQSIDMTLECTNSHSKNPPKTRINGAGVGTTVSFHPESIVHQDHS</sequence>
<feature type="transmembrane region" description="Helical" evidence="1">
    <location>
        <begin position="133"/>
        <end position="155"/>
    </location>
</feature>
<feature type="transmembrane region" description="Helical" evidence="1">
    <location>
        <begin position="76"/>
        <end position="96"/>
    </location>
</feature>
<dbReference type="Proteomes" id="UP001300502">
    <property type="component" value="Unassembled WGS sequence"/>
</dbReference>
<keyword evidence="1" id="KW-1133">Transmembrane helix</keyword>
<keyword evidence="1" id="KW-0472">Membrane</keyword>
<dbReference type="InterPro" id="IPR010721">
    <property type="entry name" value="UstE-like"/>
</dbReference>
<evidence type="ECO:0000313" key="2">
    <source>
        <dbReference type="EMBL" id="KAK4526966.1"/>
    </source>
</evidence>
<feature type="transmembrane region" description="Helical" evidence="1">
    <location>
        <begin position="161"/>
        <end position="184"/>
    </location>
</feature>
<name>A0AAV9IIB0_9RHOD</name>
<proteinExistence type="predicted"/>
<reference evidence="2 3" key="1">
    <citation type="submission" date="2022-07" db="EMBL/GenBank/DDBJ databases">
        <title>Genome-wide signatures of adaptation to extreme environments.</title>
        <authorList>
            <person name="Cho C.H."/>
            <person name="Yoon H.S."/>
        </authorList>
    </citation>
    <scope>NUCLEOTIDE SEQUENCE [LARGE SCALE GENOMIC DNA]</scope>
    <source>
        <strain evidence="2 3">108.79 E11</strain>
    </source>
</reference>
<keyword evidence="1" id="KW-0812">Transmembrane</keyword>
<protein>
    <recommendedName>
        <fullName evidence="4">Steroid 5-alpha reductase C-terminal domain-containing protein</fullName>
    </recommendedName>
</protein>
<evidence type="ECO:0008006" key="4">
    <source>
        <dbReference type="Google" id="ProtNLM"/>
    </source>
</evidence>
<evidence type="ECO:0000256" key="1">
    <source>
        <dbReference type="SAM" id="Phobius"/>
    </source>
</evidence>
<dbReference type="AlphaFoldDB" id="A0AAV9IIB0"/>
<comment type="caution">
    <text evidence="2">The sequence shown here is derived from an EMBL/GenBank/DDBJ whole genome shotgun (WGS) entry which is preliminary data.</text>
</comment>
<feature type="transmembrane region" description="Helical" evidence="1">
    <location>
        <begin position="230"/>
        <end position="250"/>
    </location>
</feature>
<keyword evidence="3" id="KW-1185">Reference proteome</keyword>
<accession>A0AAV9IIB0</accession>